<accession>A0A921JDY1</accession>
<dbReference type="SUPFAM" id="SSF46785">
    <property type="entry name" value="Winged helix' DNA-binding domain"/>
    <property type="match status" value="1"/>
</dbReference>
<dbReference type="Gene3D" id="1.10.10.10">
    <property type="entry name" value="Winged helix-like DNA-binding domain superfamily/Winged helix DNA-binding domain"/>
    <property type="match status" value="1"/>
</dbReference>
<dbReference type="Gene3D" id="3.40.190.10">
    <property type="entry name" value="Periplasmic binding protein-like II"/>
    <property type="match status" value="1"/>
</dbReference>
<feature type="domain" description="HTH lysR-type" evidence="1">
    <location>
        <begin position="30"/>
        <end position="87"/>
    </location>
</feature>
<dbReference type="GO" id="GO:0003700">
    <property type="term" value="F:DNA-binding transcription factor activity"/>
    <property type="evidence" value="ECO:0007669"/>
    <property type="project" value="InterPro"/>
</dbReference>
<evidence type="ECO:0000259" key="2">
    <source>
        <dbReference type="Pfam" id="PF12727"/>
    </source>
</evidence>
<gene>
    <name evidence="3" type="ORF">K8W01_01925</name>
</gene>
<name>A0A921JDY1_9HYPH</name>
<dbReference type="InterPro" id="IPR000847">
    <property type="entry name" value="LysR_HTH_N"/>
</dbReference>
<evidence type="ECO:0000313" key="4">
    <source>
        <dbReference type="Proteomes" id="UP000742631"/>
    </source>
</evidence>
<reference evidence="3" key="2">
    <citation type="submission" date="2021-09" db="EMBL/GenBank/DDBJ databases">
        <authorList>
            <person name="Gilroy R."/>
        </authorList>
    </citation>
    <scope>NUCLEOTIDE SEQUENCE</scope>
    <source>
        <strain evidence="3">316</strain>
    </source>
</reference>
<dbReference type="AlphaFoldDB" id="A0A921JDY1"/>
<dbReference type="InterPro" id="IPR036390">
    <property type="entry name" value="WH_DNA-bd_sf"/>
</dbReference>
<dbReference type="PANTHER" id="PTHR38431:SF1">
    <property type="entry name" value="BLL2305 PROTEIN"/>
    <property type="match status" value="1"/>
</dbReference>
<dbReference type="PANTHER" id="PTHR38431">
    <property type="entry name" value="BLL2305 PROTEIN"/>
    <property type="match status" value="1"/>
</dbReference>
<dbReference type="EMBL" id="DYYG01000008">
    <property type="protein sequence ID" value="HJE22403.1"/>
    <property type="molecule type" value="Genomic_DNA"/>
</dbReference>
<protein>
    <submittedName>
        <fullName evidence="3">Helix-turn-helix transcriptional regulator</fullName>
    </submittedName>
</protein>
<dbReference type="Proteomes" id="UP000742631">
    <property type="component" value="Unassembled WGS sequence"/>
</dbReference>
<feature type="domain" description="PBP" evidence="2">
    <location>
        <begin position="147"/>
        <end position="322"/>
    </location>
</feature>
<proteinExistence type="predicted"/>
<dbReference type="InterPro" id="IPR036388">
    <property type="entry name" value="WH-like_DNA-bd_sf"/>
</dbReference>
<dbReference type="SUPFAM" id="SSF53850">
    <property type="entry name" value="Periplasmic binding protein-like II"/>
    <property type="match status" value="1"/>
</dbReference>
<organism evidence="3 4">
    <name type="scientific">Methylorubrum populi</name>
    <dbReference type="NCBI Taxonomy" id="223967"/>
    <lineage>
        <taxon>Bacteria</taxon>
        <taxon>Pseudomonadati</taxon>
        <taxon>Pseudomonadota</taxon>
        <taxon>Alphaproteobacteria</taxon>
        <taxon>Hyphomicrobiales</taxon>
        <taxon>Methylobacteriaceae</taxon>
        <taxon>Methylorubrum</taxon>
    </lineage>
</organism>
<evidence type="ECO:0000259" key="1">
    <source>
        <dbReference type="Pfam" id="PF00126"/>
    </source>
</evidence>
<comment type="caution">
    <text evidence="3">The sequence shown here is derived from an EMBL/GenBank/DDBJ whole genome shotgun (WGS) entry which is preliminary data.</text>
</comment>
<evidence type="ECO:0000313" key="3">
    <source>
        <dbReference type="EMBL" id="HJE22403.1"/>
    </source>
</evidence>
<sequence length="339" mass="35285">MNLAADDASISLGLGGTMRIGRSTLAVSDLMVMFEAIARTGSVQGFADALGLSYRAAWARLQAYETALGRPLVHKTRGHGTALTEFGAALAQALAEAAHGLEAGFARETRAVEHRLRRLLTGRTGALTLAVSHDPLLVEVLGEHGGIDVSVMGSRAAVERLLDGQADAAGLHCGALAPEAAGPPFSAVDGGAGLIAHPLFEREQGLLLAPGNPRGIRNLADLTAKGVRYVNRQRGSGTRDWFDRLLAEADLPAAEINGYTVEEFTHQAVAAVIACGAADAGLGVRAAADRLGLDFLSVGWETYYLATSRSLAAPALQDFSAAVRARAARTPGYRTSTPA</sequence>
<dbReference type="Pfam" id="PF00126">
    <property type="entry name" value="HTH_1"/>
    <property type="match status" value="1"/>
</dbReference>
<reference evidence="3" key="1">
    <citation type="journal article" date="2021" name="PeerJ">
        <title>Extensive microbial diversity within the chicken gut microbiome revealed by metagenomics and culture.</title>
        <authorList>
            <person name="Gilroy R."/>
            <person name="Ravi A."/>
            <person name="Getino M."/>
            <person name="Pursley I."/>
            <person name="Horton D.L."/>
            <person name="Alikhan N.F."/>
            <person name="Baker D."/>
            <person name="Gharbi K."/>
            <person name="Hall N."/>
            <person name="Watson M."/>
            <person name="Adriaenssens E.M."/>
            <person name="Foster-Nyarko E."/>
            <person name="Jarju S."/>
            <person name="Secka A."/>
            <person name="Antonio M."/>
            <person name="Oren A."/>
            <person name="Chaudhuri R.R."/>
            <person name="La Ragione R."/>
            <person name="Hildebrand F."/>
            <person name="Pallen M.J."/>
        </authorList>
    </citation>
    <scope>NUCLEOTIDE SEQUENCE</scope>
    <source>
        <strain evidence="3">316</strain>
    </source>
</reference>
<dbReference type="Pfam" id="PF12727">
    <property type="entry name" value="PBP_like"/>
    <property type="match status" value="1"/>
</dbReference>
<dbReference type="InterPro" id="IPR024370">
    <property type="entry name" value="PBP_domain"/>
</dbReference>